<dbReference type="KEGG" id="rha:RHA1_ro03240"/>
<name>Q0SBP3_RHOJR</name>
<organism evidence="2 3">
    <name type="scientific">Rhodococcus jostii (strain RHA1)</name>
    <dbReference type="NCBI Taxonomy" id="101510"/>
    <lineage>
        <taxon>Bacteria</taxon>
        <taxon>Bacillati</taxon>
        <taxon>Actinomycetota</taxon>
        <taxon>Actinomycetes</taxon>
        <taxon>Mycobacteriales</taxon>
        <taxon>Nocardiaceae</taxon>
        <taxon>Rhodococcus</taxon>
    </lineage>
</organism>
<gene>
    <name evidence="2" type="ordered locus">RHA1_ro03240</name>
</gene>
<protein>
    <submittedName>
        <fullName evidence="2">Uncharacterized protein</fullName>
    </submittedName>
</protein>
<dbReference type="HOGENOM" id="CLU_2481233_0_0_11"/>
<dbReference type="EMBL" id="CP000431">
    <property type="protein sequence ID" value="ABG95043.1"/>
    <property type="molecule type" value="Genomic_DNA"/>
</dbReference>
<accession>Q0SBP3</accession>
<reference evidence="3" key="1">
    <citation type="journal article" date="2006" name="Proc. Natl. Acad. Sci. U.S.A.">
        <title>The complete genome of Rhodococcus sp. RHA1 provides insights into a catabolic powerhouse.</title>
        <authorList>
            <person name="McLeod M.P."/>
            <person name="Warren R.L."/>
            <person name="Hsiao W.W.L."/>
            <person name="Araki N."/>
            <person name="Myhre M."/>
            <person name="Fernandes C."/>
            <person name="Miyazawa D."/>
            <person name="Wong W."/>
            <person name="Lillquist A.L."/>
            <person name="Wang D."/>
            <person name="Dosanjh M."/>
            <person name="Hara H."/>
            <person name="Petrescu A."/>
            <person name="Morin R.D."/>
            <person name="Yang G."/>
            <person name="Stott J.M."/>
            <person name="Schein J.E."/>
            <person name="Shin H."/>
            <person name="Smailus D."/>
            <person name="Siddiqui A.S."/>
            <person name="Marra M.A."/>
            <person name="Jones S.J.M."/>
            <person name="Holt R."/>
            <person name="Brinkman F.S.L."/>
            <person name="Miyauchi K."/>
            <person name="Fukuda M."/>
            <person name="Davies J.E."/>
            <person name="Mohn W.W."/>
            <person name="Eltis L.D."/>
        </authorList>
    </citation>
    <scope>NUCLEOTIDE SEQUENCE [LARGE SCALE GENOMIC DNA]</scope>
    <source>
        <strain evidence="3">RHA1</strain>
    </source>
</reference>
<proteinExistence type="predicted"/>
<feature type="region of interest" description="Disordered" evidence="1">
    <location>
        <begin position="20"/>
        <end position="39"/>
    </location>
</feature>
<evidence type="ECO:0000313" key="3">
    <source>
        <dbReference type="Proteomes" id="UP000008710"/>
    </source>
</evidence>
<evidence type="ECO:0000313" key="2">
    <source>
        <dbReference type="EMBL" id="ABG95043.1"/>
    </source>
</evidence>
<evidence type="ECO:0000256" key="1">
    <source>
        <dbReference type="SAM" id="MobiDB-lite"/>
    </source>
</evidence>
<sequence>MLDLSYWFPDVINALTAATRGGSRVHSTNPGGDDSDFDPPIRVGRQLDGVDTLAGAHRSLLELPALTQYLPRAADMTMADHITAVPE</sequence>
<dbReference type="Proteomes" id="UP000008710">
    <property type="component" value="Chromosome"/>
</dbReference>
<dbReference type="AlphaFoldDB" id="Q0SBP3"/>